<protein>
    <submittedName>
        <fullName evidence="1">Uncharacterized protein</fullName>
    </submittedName>
</protein>
<evidence type="ECO:0000313" key="2">
    <source>
        <dbReference type="Proteomes" id="UP000282184"/>
    </source>
</evidence>
<dbReference type="RefSeq" id="WP_126695472.1">
    <property type="nucleotide sequence ID" value="NZ_RXOF01000016.1"/>
</dbReference>
<dbReference type="Proteomes" id="UP000282184">
    <property type="component" value="Unassembled WGS sequence"/>
</dbReference>
<reference evidence="1 2" key="1">
    <citation type="submission" date="2018-12" db="EMBL/GenBank/DDBJ databases">
        <title>Hymenobacter gummosus sp. nov., isolated from a spring.</title>
        <authorList>
            <person name="Nie L."/>
        </authorList>
    </citation>
    <scope>NUCLEOTIDE SEQUENCE [LARGE SCALE GENOMIC DNA]</scope>
    <source>
        <strain evidence="1 2">KCTC 52166</strain>
    </source>
</reference>
<proteinExistence type="predicted"/>
<evidence type="ECO:0000313" key="1">
    <source>
        <dbReference type="EMBL" id="RTQ46308.1"/>
    </source>
</evidence>
<gene>
    <name evidence="1" type="ORF">EJV47_22550</name>
</gene>
<organism evidence="1 2">
    <name type="scientific">Hymenobacter gummosus</name>
    <dbReference type="NCBI Taxonomy" id="1776032"/>
    <lineage>
        <taxon>Bacteria</taxon>
        <taxon>Pseudomonadati</taxon>
        <taxon>Bacteroidota</taxon>
        <taxon>Cytophagia</taxon>
        <taxon>Cytophagales</taxon>
        <taxon>Hymenobacteraceae</taxon>
        <taxon>Hymenobacter</taxon>
    </lineage>
</organism>
<dbReference type="AlphaFoldDB" id="A0A3S0QFA2"/>
<dbReference type="OrthoDB" id="884081at2"/>
<sequence length="111" mass="12658">MSNAKWVKLIGALVDSWPLVPQCLVKLMWEDASVERYLLIDEQDSYNFNYYASAMESMVSGRPSLGGWCAYKEIEWLEFPRFVGAEMQDLEAVRRVVEAVGQFRVVLGADS</sequence>
<comment type="caution">
    <text evidence="1">The sequence shown here is derived from an EMBL/GenBank/DDBJ whole genome shotgun (WGS) entry which is preliminary data.</text>
</comment>
<dbReference type="EMBL" id="RXOF01000016">
    <property type="protein sequence ID" value="RTQ46308.1"/>
    <property type="molecule type" value="Genomic_DNA"/>
</dbReference>
<keyword evidence="2" id="KW-1185">Reference proteome</keyword>
<name>A0A3S0QFA2_9BACT</name>
<accession>A0A3S0QFA2</accession>